<evidence type="ECO:0000259" key="1">
    <source>
        <dbReference type="Pfam" id="PF01926"/>
    </source>
</evidence>
<dbReference type="EMBL" id="LXQA010548312">
    <property type="protein sequence ID" value="MCI58557.1"/>
    <property type="molecule type" value="Genomic_DNA"/>
</dbReference>
<dbReference type="Gene3D" id="3.40.50.300">
    <property type="entry name" value="P-loop containing nucleotide triphosphate hydrolases"/>
    <property type="match status" value="1"/>
</dbReference>
<evidence type="ECO:0000313" key="3">
    <source>
        <dbReference type="Proteomes" id="UP000265520"/>
    </source>
</evidence>
<proteinExistence type="predicted"/>
<dbReference type="GO" id="GO:0005525">
    <property type="term" value="F:GTP binding"/>
    <property type="evidence" value="ECO:0007669"/>
    <property type="project" value="InterPro"/>
</dbReference>
<keyword evidence="3" id="KW-1185">Reference proteome</keyword>
<protein>
    <submittedName>
        <fullName evidence="2">Nucleolar GTP-binding protein 1-like</fullName>
    </submittedName>
</protein>
<sequence>MPVINLETPTLCLVGAPNVGKSSLVHVLSTGKPE</sequence>
<name>A0A392TDQ6_9FABA</name>
<dbReference type="SUPFAM" id="SSF52540">
    <property type="entry name" value="P-loop containing nucleoside triphosphate hydrolases"/>
    <property type="match status" value="1"/>
</dbReference>
<feature type="non-terminal residue" evidence="2">
    <location>
        <position position="34"/>
    </location>
</feature>
<evidence type="ECO:0000313" key="2">
    <source>
        <dbReference type="EMBL" id="MCI58557.1"/>
    </source>
</evidence>
<dbReference type="Proteomes" id="UP000265520">
    <property type="component" value="Unassembled WGS sequence"/>
</dbReference>
<accession>A0A392TDQ6</accession>
<comment type="caution">
    <text evidence="2">The sequence shown here is derived from an EMBL/GenBank/DDBJ whole genome shotgun (WGS) entry which is preliminary data.</text>
</comment>
<dbReference type="AlphaFoldDB" id="A0A392TDQ6"/>
<dbReference type="InterPro" id="IPR006073">
    <property type="entry name" value="GTP-bd"/>
</dbReference>
<dbReference type="InterPro" id="IPR027417">
    <property type="entry name" value="P-loop_NTPase"/>
</dbReference>
<reference evidence="2 3" key="1">
    <citation type="journal article" date="2018" name="Front. Plant Sci.">
        <title>Red Clover (Trifolium pratense) and Zigzag Clover (T. medium) - A Picture of Genomic Similarities and Differences.</title>
        <authorList>
            <person name="Dluhosova J."/>
            <person name="Istvanek J."/>
            <person name="Nedelnik J."/>
            <person name="Repkova J."/>
        </authorList>
    </citation>
    <scope>NUCLEOTIDE SEQUENCE [LARGE SCALE GENOMIC DNA]</scope>
    <source>
        <strain evidence="3">cv. 10/8</strain>
        <tissue evidence="2">Leaf</tissue>
    </source>
</reference>
<dbReference type="Pfam" id="PF01926">
    <property type="entry name" value="MMR_HSR1"/>
    <property type="match status" value="1"/>
</dbReference>
<organism evidence="2 3">
    <name type="scientific">Trifolium medium</name>
    <dbReference type="NCBI Taxonomy" id="97028"/>
    <lineage>
        <taxon>Eukaryota</taxon>
        <taxon>Viridiplantae</taxon>
        <taxon>Streptophyta</taxon>
        <taxon>Embryophyta</taxon>
        <taxon>Tracheophyta</taxon>
        <taxon>Spermatophyta</taxon>
        <taxon>Magnoliopsida</taxon>
        <taxon>eudicotyledons</taxon>
        <taxon>Gunneridae</taxon>
        <taxon>Pentapetalae</taxon>
        <taxon>rosids</taxon>
        <taxon>fabids</taxon>
        <taxon>Fabales</taxon>
        <taxon>Fabaceae</taxon>
        <taxon>Papilionoideae</taxon>
        <taxon>50 kb inversion clade</taxon>
        <taxon>NPAAA clade</taxon>
        <taxon>Hologalegina</taxon>
        <taxon>IRL clade</taxon>
        <taxon>Trifolieae</taxon>
        <taxon>Trifolium</taxon>
    </lineage>
</organism>
<feature type="domain" description="G" evidence="1">
    <location>
        <begin position="11"/>
        <end position="30"/>
    </location>
</feature>